<dbReference type="InterPro" id="IPR052761">
    <property type="entry name" value="Fungal_Detox/Toxin_TFs"/>
</dbReference>
<dbReference type="Proteomes" id="UP000053411">
    <property type="component" value="Unassembled WGS sequence"/>
</dbReference>
<gene>
    <name evidence="9" type="ORF">Z520_06405</name>
</gene>
<dbReference type="GO" id="GO:0000981">
    <property type="term" value="F:DNA-binding transcription factor activity, RNA polymerase II-specific"/>
    <property type="evidence" value="ECO:0007669"/>
    <property type="project" value="InterPro"/>
</dbReference>
<dbReference type="GO" id="GO:0003677">
    <property type="term" value="F:DNA binding"/>
    <property type="evidence" value="ECO:0007669"/>
    <property type="project" value="UniProtKB-KW"/>
</dbReference>
<evidence type="ECO:0000256" key="4">
    <source>
        <dbReference type="ARBA" id="ARBA00023163"/>
    </source>
</evidence>
<dbReference type="Gene3D" id="4.10.240.10">
    <property type="entry name" value="Zn(2)-C6 fungal-type DNA-binding domain"/>
    <property type="match status" value="1"/>
</dbReference>
<dbReference type="AlphaFoldDB" id="A0A0D2JVY1"/>
<dbReference type="SMART" id="SM00066">
    <property type="entry name" value="GAL4"/>
    <property type="match status" value="1"/>
</dbReference>
<dbReference type="CDD" id="cd12148">
    <property type="entry name" value="fungal_TF_MHR"/>
    <property type="match status" value="1"/>
</dbReference>
<evidence type="ECO:0000259" key="8">
    <source>
        <dbReference type="PROSITE" id="PS50048"/>
    </source>
</evidence>
<dbReference type="GO" id="GO:0006351">
    <property type="term" value="P:DNA-templated transcription"/>
    <property type="evidence" value="ECO:0007669"/>
    <property type="project" value="InterPro"/>
</dbReference>
<proteinExistence type="predicted"/>
<feature type="transmembrane region" description="Helical" evidence="7">
    <location>
        <begin position="568"/>
        <end position="591"/>
    </location>
</feature>
<dbReference type="SMART" id="SM00906">
    <property type="entry name" value="Fungal_trans"/>
    <property type="match status" value="1"/>
</dbReference>
<evidence type="ECO:0000256" key="1">
    <source>
        <dbReference type="ARBA" id="ARBA00022723"/>
    </source>
</evidence>
<dbReference type="PANTHER" id="PTHR47425:SF3">
    <property type="entry name" value="ZN(II)2CYS6 TRANSCRIPTION FACTOR (EUROFUNG)"/>
    <property type="match status" value="1"/>
</dbReference>
<organism evidence="9 10">
    <name type="scientific">Fonsecaea multimorphosa CBS 102226</name>
    <dbReference type="NCBI Taxonomy" id="1442371"/>
    <lineage>
        <taxon>Eukaryota</taxon>
        <taxon>Fungi</taxon>
        <taxon>Dikarya</taxon>
        <taxon>Ascomycota</taxon>
        <taxon>Pezizomycotina</taxon>
        <taxon>Eurotiomycetes</taxon>
        <taxon>Chaetothyriomycetidae</taxon>
        <taxon>Chaetothyriales</taxon>
        <taxon>Herpotrichiellaceae</taxon>
        <taxon>Fonsecaea</taxon>
    </lineage>
</organism>
<feature type="region of interest" description="Disordered" evidence="6">
    <location>
        <begin position="53"/>
        <end position="110"/>
    </location>
</feature>
<evidence type="ECO:0000256" key="6">
    <source>
        <dbReference type="SAM" id="MobiDB-lite"/>
    </source>
</evidence>
<dbReference type="GeneID" id="27712151"/>
<dbReference type="GO" id="GO:0008270">
    <property type="term" value="F:zinc ion binding"/>
    <property type="evidence" value="ECO:0007669"/>
    <property type="project" value="InterPro"/>
</dbReference>
<dbReference type="SUPFAM" id="SSF57701">
    <property type="entry name" value="Zn2/Cys6 DNA-binding domain"/>
    <property type="match status" value="1"/>
</dbReference>
<dbReference type="PROSITE" id="PS00463">
    <property type="entry name" value="ZN2_CY6_FUNGAL_1"/>
    <property type="match status" value="1"/>
</dbReference>
<feature type="compositionally biased region" description="Polar residues" evidence="6">
    <location>
        <begin position="88"/>
        <end position="100"/>
    </location>
</feature>
<evidence type="ECO:0000313" key="10">
    <source>
        <dbReference type="Proteomes" id="UP000053411"/>
    </source>
</evidence>
<feature type="domain" description="Zn(2)-C6 fungal-type" evidence="8">
    <location>
        <begin position="16"/>
        <end position="48"/>
    </location>
</feature>
<keyword evidence="1" id="KW-0479">Metal-binding</keyword>
<accession>A0A0D2JVY1</accession>
<evidence type="ECO:0000256" key="2">
    <source>
        <dbReference type="ARBA" id="ARBA00023015"/>
    </source>
</evidence>
<evidence type="ECO:0000313" key="9">
    <source>
        <dbReference type="EMBL" id="KIX97627.1"/>
    </source>
</evidence>
<dbReference type="EMBL" id="KN848073">
    <property type="protein sequence ID" value="KIX97627.1"/>
    <property type="molecule type" value="Genomic_DNA"/>
</dbReference>
<dbReference type="OrthoDB" id="4161332at2759"/>
<dbReference type="Pfam" id="PF00172">
    <property type="entry name" value="Zn_clus"/>
    <property type="match status" value="1"/>
</dbReference>
<keyword evidence="3" id="KW-0238">DNA-binding</keyword>
<dbReference type="Pfam" id="PF04082">
    <property type="entry name" value="Fungal_trans"/>
    <property type="match status" value="1"/>
</dbReference>
<evidence type="ECO:0000256" key="5">
    <source>
        <dbReference type="ARBA" id="ARBA00023242"/>
    </source>
</evidence>
<dbReference type="InterPro" id="IPR036864">
    <property type="entry name" value="Zn2-C6_fun-type_DNA-bd_sf"/>
</dbReference>
<dbReference type="STRING" id="1442371.A0A0D2JVY1"/>
<evidence type="ECO:0000256" key="7">
    <source>
        <dbReference type="SAM" id="Phobius"/>
    </source>
</evidence>
<evidence type="ECO:0000256" key="3">
    <source>
        <dbReference type="ARBA" id="ARBA00023125"/>
    </source>
</evidence>
<reference evidence="9 10" key="1">
    <citation type="submission" date="2015-01" db="EMBL/GenBank/DDBJ databases">
        <title>The Genome Sequence of Fonsecaea multimorphosa CBS 102226.</title>
        <authorList>
            <consortium name="The Broad Institute Genomics Platform"/>
            <person name="Cuomo C."/>
            <person name="de Hoog S."/>
            <person name="Gorbushina A."/>
            <person name="Stielow B."/>
            <person name="Teixiera M."/>
            <person name="Abouelleil A."/>
            <person name="Chapman S.B."/>
            <person name="Priest M."/>
            <person name="Young S.K."/>
            <person name="Wortman J."/>
            <person name="Nusbaum C."/>
            <person name="Birren B."/>
        </authorList>
    </citation>
    <scope>NUCLEOTIDE SEQUENCE [LARGE SCALE GENOMIC DNA]</scope>
    <source>
        <strain evidence="9 10">CBS 102226</strain>
    </source>
</reference>
<sequence>MSTAISTGKKRRAPIACTACHVRKVRCNVVLVGQPCSNCHQDQTECALHVSARGKHKRRKLNKNNHARSGTPASLSSAGPTAEAHNPPTGSTDLPDSNHSIALPLEPPSRDEYESKANVEAYRNIVDAVETSGAKVPLYVGELQSLRFIFHVARDKSIASKAHYLVPQPKRRQLSPEEYACLQAKGAFSTESDDLRDELLGLFFDYVYPILPIVDPYDFRRRYEAGGVQSISPLLLQSMFLAACNFISTDGLTRSGWPSLKHMKRRFYERAKALYDFEYETDKICLIQSVLLLGYWLGQAHDRTDSWHWVGVAISLSQSVGFHRDPGFSDVPPSQRSLWRRIWWCCFYRDRCIALGMGRAFRINAKDCDVKELTLEDLVHTTPSSSTSSSNSTWNLNEESAAIVAKCNSYAPIFLEIVKLSQILGEVLASVYRPRSEPISWSAVEFLEDKLARWQVALGPRCRVDTPLTTLNEPIAMTLHKYYIQILHHVTVVTMYKPFVFQDGILPTRPERDIRARIAWEGCQLSAFAATDGFRKLSELELVRFLPPERQDKTTFFFFLNIFSPNLIGLYFSSVGDVTMLISIIAILFVAKCLSTGMKWHLASQNLDLAMLVVQQLQEKYLAARFIFAYYTAAFEKVCPSQRPQLDAASTSAPASSTLPAASCSNAFPTSTASSITTNTANVENIPRIYDRGVEARGGGPSTASPFNAVESFSSGQEDHLGTWAECFPASMAADFDILFGAEGIMRGFEELV</sequence>
<name>A0A0D2JVY1_9EURO</name>
<dbReference type="PANTHER" id="PTHR47425">
    <property type="entry name" value="FARB-RELATED"/>
    <property type="match status" value="1"/>
</dbReference>
<keyword evidence="7" id="KW-0472">Membrane</keyword>
<keyword evidence="7" id="KW-1133">Transmembrane helix</keyword>
<keyword evidence="2" id="KW-0805">Transcription regulation</keyword>
<dbReference type="CDD" id="cd00067">
    <property type="entry name" value="GAL4"/>
    <property type="match status" value="1"/>
</dbReference>
<dbReference type="InterPro" id="IPR007219">
    <property type="entry name" value="XnlR_reg_dom"/>
</dbReference>
<keyword evidence="7" id="KW-0812">Transmembrane</keyword>
<dbReference type="RefSeq" id="XP_016631750.1">
    <property type="nucleotide sequence ID" value="XM_016776905.1"/>
</dbReference>
<keyword evidence="10" id="KW-1185">Reference proteome</keyword>
<dbReference type="PROSITE" id="PS50048">
    <property type="entry name" value="ZN2_CY6_FUNGAL_2"/>
    <property type="match status" value="1"/>
</dbReference>
<feature type="compositionally biased region" description="Basic residues" evidence="6">
    <location>
        <begin position="53"/>
        <end position="66"/>
    </location>
</feature>
<keyword evidence="4" id="KW-0804">Transcription</keyword>
<dbReference type="InterPro" id="IPR001138">
    <property type="entry name" value="Zn2Cys6_DnaBD"/>
</dbReference>
<protein>
    <recommendedName>
        <fullName evidence="8">Zn(2)-C6 fungal-type domain-containing protein</fullName>
    </recommendedName>
</protein>
<keyword evidence="5" id="KW-0539">Nucleus</keyword>
<dbReference type="VEuPathDB" id="FungiDB:Z520_06405"/>